<evidence type="ECO:0000259" key="3">
    <source>
        <dbReference type="Pfam" id="PF13359"/>
    </source>
</evidence>
<evidence type="ECO:0000313" key="5">
    <source>
        <dbReference type="Proteomes" id="UP000789390"/>
    </source>
</evidence>
<proteinExistence type="predicted"/>
<comment type="caution">
    <text evidence="4">The sequence shown here is derived from an EMBL/GenBank/DDBJ whole genome shotgun (WGS) entry which is preliminary data.</text>
</comment>
<dbReference type="EMBL" id="CAKKLH010000015">
    <property type="protein sequence ID" value="CAH0099249.1"/>
    <property type="molecule type" value="Genomic_DNA"/>
</dbReference>
<comment type="cofactor">
    <cofactor evidence="1">
        <name>a divalent metal cation</name>
        <dbReference type="ChEBI" id="CHEBI:60240"/>
    </cofactor>
</comment>
<dbReference type="OrthoDB" id="2668416at2759"/>
<gene>
    <name evidence="4" type="ORF">DGAL_LOCUS1363</name>
</gene>
<protein>
    <recommendedName>
        <fullName evidence="3">DDE Tnp4 domain-containing protein</fullName>
    </recommendedName>
</protein>
<sequence>MDLLEEDGRLFVALGPFMETINDDEEDLFFRRRNNLVARLLQRQRVIVQRIQEGREVYFGEYVGNWFHMYPARQFKKDFRFTKEAFERLIIVCGPAITGERYGYHALTVRVKLIMLLWTLANRESFRDLSRRFCMNRGYFITCFHELEFNRVLKSDRQMVERSIGLVKMKFRHLKYLDVFSIKNAHTIVLVSACLHNFGIIYVDDCWDDGEYKNVDEDENDHYAFDVEEEEEGSLGFEKRRHIAEQMRVHEM</sequence>
<organism evidence="4 5">
    <name type="scientific">Daphnia galeata</name>
    <dbReference type="NCBI Taxonomy" id="27404"/>
    <lineage>
        <taxon>Eukaryota</taxon>
        <taxon>Metazoa</taxon>
        <taxon>Ecdysozoa</taxon>
        <taxon>Arthropoda</taxon>
        <taxon>Crustacea</taxon>
        <taxon>Branchiopoda</taxon>
        <taxon>Diplostraca</taxon>
        <taxon>Cladocera</taxon>
        <taxon>Anomopoda</taxon>
        <taxon>Daphniidae</taxon>
        <taxon>Daphnia</taxon>
    </lineage>
</organism>
<evidence type="ECO:0000256" key="1">
    <source>
        <dbReference type="ARBA" id="ARBA00001968"/>
    </source>
</evidence>
<dbReference type="AlphaFoldDB" id="A0A8J2WA79"/>
<dbReference type="Pfam" id="PF13359">
    <property type="entry name" value="DDE_Tnp_4"/>
    <property type="match status" value="1"/>
</dbReference>
<evidence type="ECO:0000256" key="2">
    <source>
        <dbReference type="ARBA" id="ARBA00022723"/>
    </source>
</evidence>
<dbReference type="GO" id="GO:0046872">
    <property type="term" value="F:metal ion binding"/>
    <property type="evidence" value="ECO:0007669"/>
    <property type="project" value="UniProtKB-KW"/>
</dbReference>
<dbReference type="InterPro" id="IPR027806">
    <property type="entry name" value="HARBI1_dom"/>
</dbReference>
<reference evidence="4" key="1">
    <citation type="submission" date="2021-11" db="EMBL/GenBank/DDBJ databases">
        <authorList>
            <person name="Schell T."/>
        </authorList>
    </citation>
    <scope>NUCLEOTIDE SEQUENCE</scope>
    <source>
        <strain evidence="4">M5</strain>
    </source>
</reference>
<keyword evidence="2" id="KW-0479">Metal-binding</keyword>
<name>A0A8J2WA79_9CRUS</name>
<keyword evidence="5" id="KW-1185">Reference proteome</keyword>
<feature type="domain" description="DDE Tnp4" evidence="3">
    <location>
        <begin position="146"/>
        <end position="197"/>
    </location>
</feature>
<evidence type="ECO:0000313" key="4">
    <source>
        <dbReference type="EMBL" id="CAH0099249.1"/>
    </source>
</evidence>
<dbReference type="Proteomes" id="UP000789390">
    <property type="component" value="Unassembled WGS sequence"/>
</dbReference>
<accession>A0A8J2WA79</accession>